<dbReference type="Gene3D" id="1.25.40.10">
    <property type="entry name" value="Tetratricopeptide repeat domain"/>
    <property type="match status" value="1"/>
</dbReference>
<dbReference type="EMBL" id="CP000878">
    <property type="protein sequence ID" value="ABX07936.1"/>
    <property type="molecule type" value="Genomic_DNA"/>
</dbReference>
<feature type="domain" description="Rapsyn myristoylation/linker region N-terminal" evidence="2">
    <location>
        <begin position="191"/>
        <end position="235"/>
    </location>
</feature>
<dbReference type="SMART" id="SM00028">
    <property type="entry name" value="TPR"/>
    <property type="match status" value="4"/>
</dbReference>
<dbReference type="AlphaFoldDB" id="A9B9K3"/>
<dbReference type="eggNOG" id="COG0457">
    <property type="taxonomic scope" value="Bacteria"/>
</dbReference>
<dbReference type="InterPro" id="IPR011990">
    <property type="entry name" value="TPR-like_helical_dom_sf"/>
</dbReference>
<dbReference type="GO" id="GO:0033130">
    <property type="term" value="F:acetylcholine receptor binding"/>
    <property type="evidence" value="ECO:0007669"/>
    <property type="project" value="InterPro"/>
</dbReference>
<dbReference type="InterPro" id="IPR019568">
    <property type="entry name" value="Rapsyn_myristoylation/link_N"/>
</dbReference>
<dbReference type="Pfam" id="PF13181">
    <property type="entry name" value="TPR_8"/>
    <property type="match status" value="2"/>
</dbReference>
<evidence type="ECO:0000256" key="1">
    <source>
        <dbReference type="PROSITE-ProRule" id="PRU00339"/>
    </source>
</evidence>
<dbReference type="Pfam" id="PF10579">
    <property type="entry name" value="Rapsyn_N"/>
    <property type="match status" value="1"/>
</dbReference>
<proteinExistence type="predicted"/>
<dbReference type="GO" id="GO:0043495">
    <property type="term" value="F:protein-membrane adaptor activity"/>
    <property type="evidence" value="ECO:0007669"/>
    <property type="project" value="InterPro"/>
</dbReference>
<dbReference type="Proteomes" id="UP000000788">
    <property type="component" value="Chromosome"/>
</dbReference>
<evidence type="ECO:0000313" key="4">
    <source>
        <dbReference type="Proteomes" id="UP000000788"/>
    </source>
</evidence>
<reference evidence="3 4" key="1">
    <citation type="journal article" date="2007" name="PLoS Genet.">
        <title>Patterns and implications of gene gain and loss in the evolution of Prochlorococcus.</title>
        <authorList>
            <person name="Kettler G.C."/>
            <person name="Martiny A.C."/>
            <person name="Huang K."/>
            <person name="Zucker J."/>
            <person name="Coleman M.L."/>
            <person name="Rodrigue S."/>
            <person name="Chen F."/>
            <person name="Lapidus A."/>
            <person name="Ferriera S."/>
            <person name="Johnson J."/>
            <person name="Steglich C."/>
            <person name="Church G.M."/>
            <person name="Richardson P."/>
            <person name="Chisholm S.W."/>
        </authorList>
    </citation>
    <scope>NUCLEOTIDE SEQUENCE [LARGE SCALE GENOMIC DNA]</scope>
    <source>
        <strain evidence="4">MIT 9211</strain>
    </source>
</reference>
<dbReference type="InterPro" id="IPR019734">
    <property type="entry name" value="TPR_rpt"/>
</dbReference>
<organism evidence="3 4">
    <name type="scientific">Prochlorococcus marinus (strain MIT 9211)</name>
    <dbReference type="NCBI Taxonomy" id="93059"/>
    <lineage>
        <taxon>Bacteria</taxon>
        <taxon>Bacillati</taxon>
        <taxon>Cyanobacteriota</taxon>
        <taxon>Cyanophyceae</taxon>
        <taxon>Synechococcales</taxon>
        <taxon>Prochlorococcaceae</taxon>
        <taxon>Prochlorococcus</taxon>
    </lineage>
</organism>
<dbReference type="RefSeq" id="WP_012194561.1">
    <property type="nucleotide sequence ID" value="NC_009976.1"/>
</dbReference>
<dbReference type="STRING" id="93059.P9211_00051"/>
<keyword evidence="4" id="KW-1185">Reference proteome</keyword>
<sequence>MPKYSIISMKKTYIIVLAVLNFNILIPNQRSFAFIPSVYEPNTKELKVTGLSIGDMAAKFIRFGPIKQGTNLAKLAVSLNPEKVELWIILAEGQMKTNQLEDALLSIQKAKSYNSSLANIWFAEASIALNLKKPKYAITSLESGLKIDPNNPTAYFQLGNAKFILNKTNSALKAFQKASELKPNFWQAINNQGLVHYEMNNIKKAIYLWRKVLGITNDAEPKLALAAALNSIHINNEESIKLAKEALNLNPNYVSQIHQKEQLWGNKLQEATKELFKSPKLATSIAKALANSNFQNK</sequence>
<accession>A9B9K3</accession>
<dbReference type="PROSITE" id="PS50005">
    <property type="entry name" value="TPR"/>
    <property type="match status" value="1"/>
</dbReference>
<dbReference type="PANTHER" id="PTHR12558:SF13">
    <property type="entry name" value="CELL DIVISION CYCLE PROTEIN 27 HOMOLOG"/>
    <property type="match status" value="1"/>
</dbReference>
<dbReference type="SUPFAM" id="SSF48452">
    <property type="entry name" value="TPR-like"/>
    <property type="match status" value="1"/>
</dbReference>
<feature type="repeat" description="TPR" evidence="1">
    <location>
        <begin position="152"/>
        <end position="185"/>
    </location>
</feature>
<gene>
    <name evidence="3" type="ordered locus">P9211_00051</name>
</gene>
<evidence type="ECO:0000313" key="3">
    <source>
        <dbReference type="EMBL" id="ABX07936.1"/>
    </source>
</evidence>
<keyword evidence="1" id="KW-0802">TPR repeat</keyword>
<protein>
    <submittedName>
        <fullName evidence="3">Flp pilus assembly protein TadD</fullName>
    </submittedName>
</protein>
<dbReference type="PANTHER" id="PTHR12558">
    <property type="entry name" value="CELL DIVISION CYCLE 16,23,27"/>
    <property type="match status" value="1"/>
</dbReference>
<dbReference type="KEGG" id="pmj:P9211_00051"/>
<name>A9B9K3_PROM4</name>
<evidence type="ECO:0000259" key="2">
    <source>
        <dbReference type="Pfam" id="PF10579"/>
    </source>
</evidence>
<dbReference type="HOGENOM" id="CLU_066014_0_0_3"/>